<keyword evidence="5" id="KW-0347">Helicase</keyword>
<evidence type="ECO:0000256" key="5">
    <source>
        <dbReference type="ARBA" id="ARBA00022806"/>
    </source>
</evidence>
<evidence type="ECO:0000256" key="1">
    <source>
        <dbReference type="ARBA" id="ARBA00004123"/>
    </source>
</evidence>
<feature type="domain" description="Helicase ATP-binding" evidence="11">
    <location>
        <begin position="1340"/>
        <end position="1515"/>
    </location>
</feature>
<proteinExistence type="predicted"/>
<dbReference type="InterPro" id="IPR000330">
    <property type="entry name" value="SNF2_N"/>
</dbReference>
<dbReference type="InterPro" id="IPR027417">
    <property type="entry name" value="P-loop_NTPase"/>
</dbReference>
<accession>A0A4C1UTT6</accession>
<feature type="domain" description="Helicase C-terminal" evidence="12">
    <location>
        <begin position="1682"/>
        <end position="1835"/>
    </location>
</feature>
<dbReference type="GO" id="GO:0005634">
    <property type="term" value="C:nucleus"/>
    <property type="evidence" value="ECO:0007669"/>
    <property type="project" value="UniProtKB-SubCell"/>
</dbReference>
<organism evidence="13 14">
    <name type="scientific">Eumeta variegata</name>
    <name type="common">Bagworm moth</name>
    <name type="synonym">Eumeta japonica</name>
    <dbReference type="NCBI Taxonomy" id="151549"/>
    <lineage>
        <taxon>Eukaryota</taxon>
        <taxon>Metazoa</taxon>
        <taxon>Ecdysozoa</taxon>
        <taxon>Arthropoda</taxon>
        <taxon>Hexapoda</taxon>
        <taxon>Insecta</taxon>
        <taxon>Pterygota</taxon>
        <taxon>Neoptera</taxon>
        <taxon>Endopterygota</taxon>
        <taxon>Lepidoptera</taxon>
        <taxon>Glossata</taxon>
        <taxon>Ditrysia</taxon>
        <taxon>Tineoidea</taxon>
        <taxon>Psychidae</taxon>
        <taxon>Oiketicinae</taxon>
        <taxon>Eumeta</taxon>
    </lineage>
</organism>
<dbReference type="Pfam" id="PF12054">
    <property type="entry name" value="DUF3535"/>
    <property type="match status" value="1"/>
</dbReference>
<dbReference type="STRING" id="151549.A0A4C1UTT6"/>
<feature type="region of interest" description="Disordered" evidence="9">
    <location>
        <begin position="212"/>
        <end position="252"/>
    </location>
</feature>
<dbReference type="Pfam" id="PF00176">
    <property type="entry name" value="SNF2-rel_dom"/>
    <property type="match status" value="1"/>
</dbReference>
<dbReference type="FunFam" id="3.40.50.300:FF:000428">
    <property type="entry name" value="TATA-binding protein-associated factor 172"/>
    <property type="match status" value="1"/>
</dbReference>
<feature type="region of interest" description="Disordered" evidence="9">
    <location>
        <begin position="1005"/>
        <end position="1036"/>
    </location>
</feature>
<dbReference type="SMART" id="SM00487">
    <property type="entry name" value="DEXDc"/>
    <property type="match status" value="1"/>
</dbReference>
<dbReference type="InterPro" id="IPR044972">
    <property type="entry name" value="Mot1"/>
</dbReference>
<dbReference type="SUPFAM" id="SSF48371">
    <property type="entry name" value="ARM repeat"/>
    <property type="match status" value="1"/>
</dbReference>
<dbReference type="InterPro" id="IPR022707">
    <property type="entry name" value="Mot1_central_dom"/>
</dbReference>
<comment type="subcellular location">
    <subcellularLocation>
        <location evidence="1">Nucleus</location>
    </subcellularLocation>
</comment>
<dbReference type="OrthoDB" id="10252227at2759"/>
<dbReference type="PROSITE" id="PS51194">
    <property type="entry name" value="HELICASE_CTER"/>
    <property type="match status" value="1"/>
</dbReference>
<dbReference type="Proteomes" id="UP000299102">
    <property type="component" value="Unassembled WGS sequence"/>
</dbReference>
<dbReference type="FunFam" id="3.40.50.10810:FF:000009">
    <property type="entry name" value="B-TFIID TATA-box-binding protein-associated factor 1"/>
    <property type="match status" value="1"/>
</dbReference>
<dbReference type="SUPFAM" id="SSF52540">
    <property type="entry name" value="P-loop containing nucleoside triphosphate hydrolases"/>
    <property type="match status" value="2"/>
</dbReference>
<evidence type="ECO:0000256" key="4">
    <source>
        <dbReference type="ARBA" id="ARBA00022801"/>
    </source>
</evidence>
<keyword evidence="3" id="KW-0547">Nucleotide-binding</keyword>
<dbReference type="PANTHER" id="PTHR36498">
    <property type="entry name" value="TATA-BINDING PROTEIN-ASSOCIATED FACTOR 172"/>
    <property type="match status" value="1"/>
</dbReference>
<dbReference type="PANTHER" id="PTHR36498:SF1">
    <property type="entry name" value="TATA-BINDING PROTEIN-ASSOCIATED FACTOR 172"/>
    <property type="match status" value="1"/>
</dbReference>
<dbReference type="EMBL" id="BGZK01000217">
    <property type="protein sequence ID" value="GBP29234.1"/>
    <property type="molecule type" value="Genomic_DNA"/>
</dbReference>
<dbReference type="Gene3D" id="1.25.10.10">
    <property type="entry name" value="Leucine-rich Repeat Variant"/>
    <property type="match status" value="2"/>
</dbReference>
<protein>
    <submittedName>
        <fullName evidence="13">TATA-binding protein-associated factor 172</fullName>
    </submittedName>
</protein>
<dbReference type="Pfam" id="PF00271">
    <property type="entry name" value="Helicase_C"/>
    <property type="match status" value="1"/>
</dbReference>
<evidence type="ECO:0000256" key="7">
    <source>
        <dbReference type="ARBA" id="ARBA00023125"/>
    </source>
</evidence>
<keyword evidence="10" id="KW-0732">Signal</keyword>
<reference evidence="13 14" key="1">
    <citation type="journal article" date="2019" name="Commun. Biol.">
        <title>The bagworm genome reveals a unique fibroin gene that provides high tensile strength.</title>
        <authorList>
            <person name="Kono N."/>
            <person name="Nakamura H."/>
            <person name="Ohtoshi R."/>
            <person name="Tomita M."/>
            <person name="Numata K."/>
            <person name="Arakawa K."/>
        </authorList>
    </citation>
    <scope>NUCLEOTIDE SEQUENCE [LARGE SCALE GENOMIC DNA]</scope>
</reference>
<dbReference type="GO" id="GO:0003677">
    <property type="term" value="F:DNA binding"/>
    <property type="evidence" value="ECO:0007669"/>
    <property type="project" value="UniProtKB-KW"/>
</dbReference>
<keyword evidence="2" id="KW-0677">Repeat</keyword>
<dbReference type="GO" id="GO:0004386">
    <property type="term" value="F:helicase activity"/>
    <property type="evidence" value="ECO:0007669"/>
    <property type="project" value="UniProtKB-KW"/>
</dbReference>
<dbReference type="InterPro" id="IPR049730">
    <property type="entry name" value="SNF2/RAD54-like_C"/>
</dbReference>
<dbReference type="InterPro" id="IPR014001">
    <property type="entry name" value="Helicase_ATP-bd"/>
</dbReference>
<feature type="chain" id="PRO_5020025853" evidence="10">
    <location>
        <begin position="24"/>
        <end position="1894"/>
    </location>
</feature>
<dbReference type="PROSITE" id="PS51192">
    <property type="entry name" value="HELICASE_ATP_BIND_1"/>
    <property type="match status" value="1"/>
</dbReference>
<evidence type="ECO:0000256" key="6">
    <source>
        <dbReference type="ARBA" id="ARBA00022840"/>
    </source>
</evidence>
<dbReference type="GO" id="GO:0016887">
    <property type="term" value="F:ATP hydrolysis activity"/>
    <property type="evidence" value="ECO:0007669"/>
    <property type="project" value="InterPro"/>
</dbReference>
<sequence length="1894" mass="211545">MLHFTHRLMLCYRLERLFVLVEAGSGPATRRAAARQLGEVQRAHPHELHRLLARLNKHLRSPVWDTRVAAAQAIESILTNVPEWNPPPVTVKKEEKCENTDSACGRLRCENFDIENVLRHGAHLMGSEGDEYDIDEDTLTGSDMKEKIAKQRQQLNARLGLDVAAKLGMDLTDVYDNEDLYPRQHTPLKSEPMRRPVCELVAIASNKQLSTREMNVAKRKARQAAFSKQKSRDTDEGPSTPATPTDEPDKKKIKLETSEDAAFETNAPTPACDGTWGESDRWPLEGWVCALQMQLCSPAWEARHGAASALRELLKARVVSTAGAQSGMNKQEMEDAHQEWLEDVALRLLCVLALDRFGDFVSDQVVAPVRETCAQTLGVALSRMREDRVKQVASVLARLARQPQWEARHGALLGFKYLVAARQELACETGALEHLIDGLSDNAEDVSAVAAGALAPAAGALANARPDSLREVVSRLWQLLHEQDDLAAPANSYMALLAALMALPQAAKLLHPIDLSDVLPRLWPYLDHSTSSVRKATLQTLRTLTRPIVPGKDGGADGNNKENENVMDQFLMWTPELLQEAMRHVYQRVLFEHVLEIQEIALQVWENLLRHAPLGSILLAACPWVAPWLCLAMQPTRLPADMSLILRPPPKASYISKLYSMERRARSSHQLEPPVEVRLVQKWFVGGCESQPQCVREKNVMRARCLASKLLGHLSCYLVQPAPGIEYKNEDDSPIDCYVKVLGPYLRSGSALQRLVASLVISAWAQRTLQNGMYPPHLKRAPPANGEKLNGENEGAPSGGKPNESSLDASNLKLAPPHLINVLHTILNQALYYDEVALNCNRILQEARDLIAMMKHYKLPVDGEEFNYIIRLEQVVHMTSVTQPMVASIKTKRVAQTLEERRKALQTAVNLCSIEQSTLNISVQAALAGACANLHALPENLNPVVRPLMESIKKESHEELQQASADNLAVVLAQLANRESGPNNKVLVNLKAFLKCDPEFTPRIAFSETSEDSNGDSGSGDSGPESGRQQPAPVQGVKVDKFNGILTLWDQQRAAERTAPRRGRPPAPLTEHIENSLPQEDECRKLLRIQRRGATSALISLTKYFDDGLPEKLPKLWEFITTPFEHVMTEQELETQECEAAEEMISRLQVVEVVCEHVGKALWPRVSSGVSALAALCRHRFTAVRHMAARCLAAIAARDTQLVMQTIMDQLIPALGDVCNERVRCGAAEAIARTVDTLQLQLVPYIVLLVVPLLGRMSDHCEPVRVMSTRCFASLIQLMPLDGGTREPSGLSEELRQRRAHDKRFLDQLFNPKSIQDYKIPIPVSAELRSYQQAGVNWLRFLNEYKLHGVLCDDMGLGKTLQSLVVVAGDHWERALMYKKTRASDQTPLPSLVVCPPTLTGHWVFEVNKFIPSKILKPLQYVGPPLERERLRYQVKHYNLIVASYDIVRKDIDFFSGIKWNYCILDEGHVIKNGKTKAFKAIKRLVANHRLILSGTPIQNNVLELWSLFDFLMPGLLGTERQFTARYSRPILAARDAKATPHQLQSGALACEALHRQVLPFLLRRVKEDVLKELPPKITQDYYCELSALQRRLYEDFSRAHMPHGLGPGGHAHVFQALHYLQNVCNHPKLVLTTEHPEHARITQQLAANRTSLDDIEHSAKLPALKQLLLDCGIGVAAADADAEPVVSQHRALVFCQLKKMLDIVERDLLRRHLPTVSYLRLDGAVPPAARHAIVTRFNNDPSIDLLLLTTAVGGLGLNLTGADTVIFVEHDWNPMKDLQAMDRAHRIGQRRVVNVYRLITRDTLEEKIMGLQKFKLLTANTVISNENAALETMGTDQLLDLFQLSNSSCSSQQQSGASTGARAVLESLPELWDDKQYEEEYDMSNFIKSLNKS</sequence>
<comment type="caution">
    <text evidence="13">The sequence shown here is derived from an EMBL/GenBank/DDBJ whole genome shotgun (WGS) entry which is preliminary data.</text>
</comment>
<keyword evidence="8" id="KW-0539">Nucleus</keyword>
<feature type="region of interest" description="Disordered" evidence="9">
    <location>
        <begin position="1053"/>
        <end position="1072"/>
    </location>
</feature>
<dbReference type="Gene3D" id="3.40.50.10810">
    <property type="entry name" value="Tandem AAA-ATPase domain"/>
    <property type="match status" value="1"/>
</dbReference>
<dbReference type="Gene3D" id="3.40.50.300">
    <property type="entry name" value="P-loop containing nucleotide triphosphate hydrolases"/>
    <property type="match status" value="1"/>
</dbReference>
<dbReference type="InterPro" id="IPR016024">
    <property type="entry name" value="ARM-type_fold"/>
</dbReference>
<feature type="region of interest" description="Disordered" evidence="9">
    <location>
        <begin position="774"/>
        <end position="810"/>
    </location>
</feature>
<dbReference type="CDD" id="cd18793">
    <property type="entry name" value="SF2_C_SNF"/>
    <property type="match status" value="1"/>
</dbReference>
<dbReference type="CDD" id="cd17999">
    <property type="entry name" value="DEXHc_Mot1"/>
    <property type="match status" value="1"/>
</dbReference>
<dbReference type="InterPro" id="IPR038718">
    <property type="entry name" value="SNF2-like_sf"/>
</dbReference>
<evidence type="ECO:0000259" key="11">
    <source>
        <dbReference type="PROSITE" id="PS51192"/>
    </source>
</evidence>
<dbReference type="GO" id="GO:0005524">
    <property type="term" value="F:ATP binding"/>
    <property type="evidence" value="ECO:0007669"/>
    <property type="project" value="UniProtKB-KW"/>
</dbReference>
<dbReference type="InterPro" id="IPR011989">
    <property type="entry name" value="ARM-like"/>
</dbReference>
<evidence type="ECO:0000313" key="13">
    <source>
        <dbReference type="EMBL" id="GBP29234.1"/>
    </source>
</evidence>
<keyword evidence="4" id="KW-0378">Hydrolase</keyword>
<keyword evidence="6" id="KW-0067">ATP-binding</keyword>
<evidence type="ECO:0000259" key="12">
    <source>
        <dbReference type="PROSITE" id="PS51194"/>
    </source>
</evidence>
<evidence type="ECO:0000256" key="3">
    <source>
        <dbReference type="ARBA" id="ARBA00022741"/>
    </source>
</evidence>
<evidence type="ECO:0000256" key="9">
    <source>
        <dbReference type="SAM" id="MobiDB-lite"/>
    </source>
</evidence>
<evidence type="ECO:0000256" key="10">
    <source>
        <dbReference type="SAM" id="SignalP"/>
    </source>
</evidence>
<dbReference type="GO" id="GO:0017025">
    <property type="term" value="F:TBP-class protein binding"/>
    <property type="evidence" value="ECO:0007669"/>
    <property type="project" value="InterPro"/>
</dbReference>
<evidence type="ECO:0000256" key="8">
    <source>
        <dbReference type="ARBA" id="ARBA00023242"/>
    </source>
</evidence>
<keyword evidence="14" id="KW-1185">Reference proteome</keyword>
<evidence type="ECO:0000313" key="14">
    <source>
        <dbReference type="Proteomes" id="UP000299102"/>
    </source>
</evidence>
<dbReference type="InterPro" id="IPR044078">
    <property type="entry name" value="Mot1_ATP-bd"/>
</dbReference>
<evidence type="ECO:0000256" key="2">
    <source>
        <dbReference type="ARBA" id="ARBA00022737"/>
    </source>
</evidence>
<dbReference type="InterPro" id="IPR001650">
    <property type="entry name" value="Helicase_C-like"/>
</dbReference>
<gene>
    <name evidence="13" type="primary">BTAF1</name>
    <name evidence="13" type="ORF">EVAR_20597_1</name>
</gene>
<feature type="signal peptide" evidence="10">
    <location>
        <begin position="1"/>
        <end position="23"/>
    </location>
</feature>
<name>A0A4C1UTT6_EUMVA</name>
<keyword evidence="7" id="KW-0238">DNA-binding</keyword>
<dbReference type="SMART" id="SM00490">
    <property type="entry name" value="HELICc"/>
    <property type="match status" value="1"/>
</dbReference>